<organism evidence="4 5">
    <name type="scientific">Branchiostoma belcheri</name>
    <name type="common">Amphioxus</name>
    <dbReference type="NCBI Taxonomy" id="7741"/>
    <lineage>
        <taxon>Eukaryota</taxon>
        <taxon>Metazoa</taxon>
        <taxon>Chordata</taxon>
        <taxon>Cephalochordata</taxon>
        <taxon>Leptocardii</taxon>
        <taxon>Amphioxiformes</taxon>
        <taxon>Branchiostomatidae</taxon>
        <taxon>Branchiostoma</taxon>
    </lineage>
</organism>
<dbReference type="Gene3D" id="1.20.1310.10">
    <property type="entry name" value="Cullin Repeats"/>
    <property type="match status" value="1"/>
</dbReference>
<keyword evidence="4" id="KW-1185">Reference proteome</keyword>
<dbReference type="OrthoDB" id="8172509at2759"/>
<feature type="compositionally biased region" description="Acidic residues" evidence="2">
    <location>
        <begin position="1"/>
        <end position="12"/>
    </location>
</feature>
<evidence type="ECO:0000256" key="2">
    <source>
        <dbReference type="SAM" id="MobiDB-lite"/>
    </source>
</evidence>
<dbReference type="GO" id="GO:0031625">
    <property type="term" value="F:ubiquitin protein ligase binding"/>
    <property type="evidence" value="ECO:0007669"/>
    <property type="project" value="InterPro"/>
</dbReference>
<name>A0A6P5A4I8_BRABE</name>
<dbReference type="PANTHER" id="PTHR46636:SF1">
    <property type="entry name" value="CDK2-ASSOCIATED AND CULLIN DOMAIN-CONTAINING PROTEIN 1"/>
    <property type="match status" value="1"/>
</dbReference>
<dbReference type="RefSeq" id="XP_019644403.1">
    <property type="nucleotide sequence ID" value="XM_019788844.1"/>
</dbReference>
<feature type="domain" description="Cullin N-terminal" evidence="3">
    <location>
        <begin position="61"/>
        <end position="219"/>
    </location>
</feature>
<dbReference type="Proteomes" id="UP000515135">
    <property type="component" value="Unplaced"/>
</dbReference>
<dbReference type="SUPFAM" id="SSF74788">
    <property type="entry name" value="Cullin repeat-like"/>
    <property type="match status" value="1"/>
</dbReference>
<evidence type="ECO:0000259" key="3">
    <source>
        <dbReference type="Pfam" id="PF00888"/>
    </source>
</evidence>
<dbReference type="InterPro" id="IPR016159">
    <property type="entry name" value="Cullin_repeat-like_dom_sf"/>
</dbReference>
<dbReference type="PANTHER" id="PTHR46636">
    <property type="entry name" value="CDK2-ASSOCIATED AND CULLIN DOMAIN-CONTAINING PROTEIN 1"/>
    <property type="match status" value="1"/>
</dbReference>
<gene>
    <name evidence="5" type="primary">LOC109485304</name>
</gene>
<feature type="compositionally biased region" description="Basic and acidic residues" evidence="2">
    <location>
        <begin position="266"/>
        <end position="280"/>
    </location>
</feature>
<evidence type="ECO:0000313" key="5">
    <source>
        <dbReference type="RefSeq" id="XP_019644403.1"/>
    </source>
</evidence>
<dbReference type="GO" id="GO:0019901">
    <property type="term" value="F:protein kinase binding"/>
    <property type="evidence" value="ECO:0007669"/>
    <property type="project" value="TreeGrafter"/>
</dbReference>
<comment type="similarity">
    <text evidence="1">Belongs to the cullin family.</text>
</comment>
<accession>A0A6P5A4I8</accession>
<feature type="region of interest" description="Disordered" evidence="2">
    <location>
        <begin position="1"/>
        <end position="30"/>
    </location>
</feature>
<evidence type="ECO:0000256" key="1">
    <source>
        <dbReference type="ARBA" id="ARBA00006019"/>
    </source>
</evidence>
<protein>
    <submittedName>
        <fullName evidence="5">CDK2-associated and cullin domain-containing protein 1-like isoform X1</fullName>
    </submittedName>
</protein>
<feature type="region of interest" description="Disordered" evidence="2">
    <location>
        <begin position="266"/>
        <end position="294"/>
    </location>
</feature>
<dbReference type="GO" id="GO:0006511">
    <property type="term" value="P:ubiquitin-dependent protein catabolic process"/>
    <property type="evidence" value="ECO:0007669"/>
    <property type="project" value="InterPro"/>
</dbReference>
<dbReference type="Pfam" id="PF00888">
    <property type="entry name" value="Cullin"/>
    <property type="match status" value="1"/>
</dbReference>
<dbReference type="GeneID" id="109485304"/>
<dbReference type="AlphaFoldDB" id="A0A6P5A4I8"/>
<sequence length="294" mass="33802">MEEPMEEQSAEETTEKQALNSEGDQKPAERKKLPSLLRPVVIVPSAVMGAISMEEYEMQYWPKLENAIVQLLTQTPGDYIPISYEQMYSCVYKCVCQQHSERMYNDLMSLVIGHLQRVSQELKSSPPDAYVERFNFAMTQYMQALGGIAPIFNYMNRFYVSSKLNTDLKEELQKLFTLHVAEQHISTLFPMLQEAQNRPFAVSPPTMANIIKTLHSLKPDLAPQYPDLFARFIPNVLPQVSADDLPRIVEETRRWQQELLEREGFARGETSRKRSGDELQTKPTPLSFMPKNSC</sequence>
<proteinExistence type="inferred from homology"/>
<dbReference type="InterPro" id="IPR042652">
    <property type="entry name" value="CACUL1"/>
</dbReference>
<dbReference type="KEGG" id="bbel:109485304"/>
<dbReference type="InterPro" id="IPR001373">
    <property type="entry name" value="Cullin_N"/>
</dbReference>
<reference evidence="5" key="1">
    <citation type="submission" date="2025-08" db="UniProtKB">
        <authorList>
            <consortium name="RefSeq"/>
        </authorList>
    </citation>
    <scope>IDENTIFICATION</scope>
    <source>
        <tissue evidence="5">Gonad</tissue>
    </source>
</reference>
<dbReference type="GO" id="GO:0000082">
    <property type="term" value="P:G1/S transition of mitotic cell cycle"/>
    <property type="evidence" value="ECO:0007669"/>
    <property type="project" value="TreeGrafter"/>
</dbReference>
<evidence type="ECO:0000313" key="4">
    <source>
        <dbReference type="Proteomes" id="UP000515135"/>
    </source>
</evidence>